<comment type="caution">
    <text evidence="3">The sequence shown here is derived from an EMBL/GenBank/DDBJ whole genome shotgun (WGS) entry which is preliminary data.</text>
</comment>
<evidence type="ECO:0000256" key="1">
    <source>
        <dbReference type="ARBA" id="ARBA00006420"/>
    </source>
</evidence>
<organism evidence="3 4">
    <name type="scientific">Cyclobacterium qasimii M12-11B</name>
    <dbReference type="NCBI Taxonomy" id="641524"/>
    <lineage>
        <taxon>Bacteria</taxon>
        <taxon>Pseudomonadati</taxon>
        <taxon>Bacteroidota</taxon>
        <taxon>Cytophagia</taxon>
        <taxon>Cytophagales</taxon>
        <taxon>Cyclobacteriaceae</taxon>
        <taxon>Cyclobacterium</taxon>
    </lineage>
</organism>
<dbReference type="InterPro" id="IPR001075">
    <property type="entry name" value="NIF_FeS_clus_asmbl_NifU_C"/>
</dbReference>
<gene>
    <name evidence="3" type="ORF">ADICYQ_1697</name>
</gene>
<dbReference type="GO" id="GO:0051536">
    <property type="term" value="F:iron-sulfur cluster binding"/>
    <property type="evidence" value="ECO:0007669"/>
    <property type="project" value="InterPro"/>
</dbReference>
<dbReference type="eggNOG" id="COG0694">
    <property type="taxonomic scope" value="Bacteria"/>
</dbReference>
<evidence type="ECO:0000259" key="2">
    <source>
        <dbReference type="Pfam" id="PF01106"/>
    </source>
</evidence>
<comment type="similarity">
    <text evidence="1">Belongs to the NifU family.</text>
</comment>
<dbReference type="EMBL" id="ATNM01000071">
    <property type="protein sequence ID" value="EPR69197.1"/>
    <property type="molecule type" value="Genomic_DNA"/>
</dbReference>
<dbReference type="AlphaFoldDB" id="S7VI61"/>
<dbReference type="Pfam" id="PF01106">
    <property type="entry name" value="NifU"/>
    <property type="match status" value="1"/>
</dbReference>
<sequence length="82" mass="8924">MLDQYKDQIEKALDTIRPYLEADGGNVRIVALTEDMVLQLELLGTCSSCPMSTMTLKAGVEEAIKKAIPEILSVEAVNVEVA</sequence>
<dbReference type="Proteomes" id="UP000014974">
    <property type="component" value="Unassembled WGS sequence"/>
</dbReference>
<dbReference type="STRING" id="641524.ADICYQ_1697"/>
<feature type="domain" description="NIF system FeS cluster assembly NifU C-terminal" evidence="2">
    <location>
        <begin position="9"/>
        <end position="75"/>
    </location>
</feature>
<dbReference type="GO" id="GO:0005506">
    <property type="term" value="F:iron ion binding"/>
    <property type="evidence" value="ECO:0007669"/>
    <property type="project" value="InterPro"/>
</dbReference>
<dbReference type="GO" id="GO:0016226">
    <property type="term" value="P:iron-sulfur cluster assembly"/>
    <property type="evidence" value="ECO:0007669"/>
    <property type="project" value="InterPro"/>
</dbReference>
<protein>
    <recommendedName>
        <fullName evidence="2">NIF system FeS cluster assembly NifU C-terminal domain-containing protein</fullName>
    </recommendedName>
</protein>
<reference evidence="3 4" key="1">
    <citation type="journal article" date="2013" name="Genome Announc.">
        <title>Draft Genome Sequence of Cyclobacterium qasimii Strain M12-11BT, Isolated from Arctic Marine Sediment.</title>
        <authorList>
            <person name="Shivaji S."/>
            <person name="Ara S."/>
            <person name="Singh A."/>
            <person name="Kumar Pinnaka A."/>
        </authorList>
    </citation>
    <scope>NUCLEOTIDE SEQUENCE [LARGE SCALE GENOMIC DNA]</scope>
    <source>
        <strain evidence="3 4">M12-11B</strain>
    </source>
</reference>
<accession>S7VI61</accession>
<dbReference type="Gene3D" id="3.30.300.130">
    <property type="entry name" value="Fe-S cluster assembly (FSCA)"/>
    <property type="match status" value="1"/>
</dbReference>
<dbReference type="PANTHER" id="PTHR11178">
    <property type="entry name" value="IRON-SULFUR CLUSTER SCAFFOLD PROTEIN NFU-RELATED"/>
    <property type="match status" value="1"/>
</dbReference>
<proteinExistence type="inferred from homology"/>
<dbReference type="InterPro" id="IPR034904">
    <property type="entry name" value="FSCA_dom_sf"/>
</dbReference>
<evidence type="ECO:0000313" key="3">
    <source>
        <dbReference type="EMBL" id="EPR69197.1"/>
    </source>
</evidence>
<dbReference type="SUPFAM" id="SSF117916">
    <property type="entry name" value="Fe-S cluster assembly (FSCA) domain-like"/>
    <property type="match status" value="1"/>
</dbReference>
<dbReference type="OrthoDB" id="9796965at2"/>
<dbReference type="PANTHER" id="PTHR11178:SF25">
    <property type="entry name" value="NIFU-LIKE PROTEIN 3, CHLOROPLASTIC"/>
    <property type="match status" value="1"/>
</dbReference>
<name>S7VI61_9BACT</name>
<dbReference type="RefSeq" id="WP_020890546.1">
    <property type="nucleotide sequence ID" value="NZ_ATNM01000071.1"/>
</dbReference>
<evidence type="ECO:0000313" key="4">
    <source>
        <dbReference type="Proteomes" id="UP000014974"/>
    </source>
</evidence>